<dbReference type="KEGG" id="ahel:Q31a_21560"/>
<gene>
    <name evidence="1" type="ORF">Q31a_21560</name>
</gene>
<reference evidence="1 2" key="1">
    <citation type="submission" date="2019-02" db="EMBL/GenBank/DDBJ databases">
        <title>Deep-cultivation of Planctomycetes and their phenomic and genomic characterization uncovers novel biology.</title>
        <authorList>
            <person name="Wiegand S."/>
            <person name="Jogler M."/>
            <person name="Boedeker C."/>
            <person name="Pinto D."/>
            <person name="Vollmers J."/>
            <person name="Rivas-Marin E."/>
            <person name="Kohn T."/>
            <person name="Peeters S.H."/>
            <person name="Heuer A."/>
            <person name="Rast P."/>
            <person name="Oberbeckmann S."/>
            <person name="Bunk B."/>
            <person name="Jeske O."/>
            <person name="Meyerdierks A."/>
            <person name="Storesund J.E."/>
            <person name="Kallscheuer N."/>
            <person name="Luecker S."/>
            <person name="Lage O.M."/>
            <person name="Pohl T."/>
            <person name="Merkel B.J."/>
            <person name="Hornburger P."/>
            <person name="Mueller R.-W."/>
            <person name="Bruemmer F."/>
            <person name="Labrenz M."/>
            <person name="Spormann A.M."/>
            <person name="Op den Camp H."/>
            <person name="Overmann J."/>
            <person name="Amann R."/>
            <person name="Jetten M.S.M."/>
            <person name="Mascher T."/>
            <person name="Medema M.H."/>
            <person name="Devos D.P."/>
            <person name="Kaster A.-K."/>
            <person name="Ovreas L."/>
            <person name="Rohde M."/>
            <person name="Galperin M.Y."/>
            <person name="Jogler C."/>
        </authorList>
    </citation>
    <scope>NUCLEOTIDE SEQUENCE [LARGE SCALE GENOMIC DNA]</scope>
    <source>
        <strain evidence="1 2">Q31a</strain>
    </source>
</reference>
<sequence>MFKAIIHIPERNSNLKGWQGAELENLFASGWWVKTSPLPRPVDEET</sequence>
<evidence type="ECO:0000313" key="2">
    <source>
        <dbReference type="Proteomes" id="UP000318017"/>
    </source>
</evidence>
<keyword evidence="2" id="KW-1185">Reference proteome</keyword>
<dbReference type="AlphaFoldDB" id="A0A518G5K6"/>
<dbReference type="RefSeq" id="WP_197356588.1">
    <property type="nucleotide sequence ID" value="NZ_CP036298.1"/>
</dbReference>
<proteinExistence type="predicted"/>
<organism evidence="1 2">
    <name type="scientific">Aureliella helgolandensis</name>
    <dbReference type="NCBI Taxonomy" id="2527968"/>
    <lineage>
        <taxon>Bacteria</taxon>
        <taxon>Pseudomonadati</taxon>
        <taxon>Planctomycetota</taxon>
        <taxon>Planctomycetia</taxon>
        <taxon>Pirellulales</taxon>
        <taxon>Pirellulaceae</taxon>
        <taxon>Aureliella</taxon>
    </lineage>
</organism>
<evidence type="ECO:0000313" key="1">
    <source>
        <dbReference type="EMBL" id="QDV23849.1"/>
    </source>
</evidence>
<dbReference type="EMBL" id="CP036298">
    <property type="protein sequence ID" value="QDV23849.1"/>
    <property type="molecule type" value="Genomic_DNA"/>
</dbReference>
<name>A0A518G5K6_9BACT</name>
<accession>A0A518G5K6</accession>
<protein>
    <submittedName>
        <fullName evidence="1">Uncharacterized protein</fullName>
    </submittedName>
</protein>
<dbReference type="Proteomes" id="UP000318017">
    <property type="component" value="Chromosome"/>
</dbReference>